<reference evidence="2" key="1">
    <citation type="journal article" date="2019" name="Int. J. Syst. Evol. Microbiol.">
        <title>The Global Catalogue of Microorganisms (GCM) 10K type strain sequencing project: providing services to taxonomists for standard genome sequencing and annotation.</title>
        <authorList>
            <consortium name="The Broad Institute Genomics Platform"/>
            <consortium name="The Broad Institute Genome Sequencing Center for Infectious Disease"/>
            <person name="Wu L."/>
            <person name="Ma J."/>
        </authorList>
    </citation>
    <scope>NUCLEOTIDE SEQUENCE [LARGE SCALE GENOMIC DNA]</scope>
    <source>
        <strain evidence="2">JCM 16722</strain>
    </source>
</reference>
<dbReference type="RefSeq" id="WP_346083904.1">
    <property type="nucleotide sequence ID" value="NZ_BAAAZK010000002.1"/>
</dbReference>
<accession>A0ABP7ZRH7</accession>
<proteinExistence type="predicted"/>
<comment type="caution">
    <text evidence="1">The sequence shown here is derived from an EMBL/GenBank/DDBJ whole genome shotgun (WGS) entry which is preliminary data.</text>
</comment>
<dbReference type="EMBL" id="BAAAZK010000002">
    <property type="protein sequence ID" value="GAA4168467.1"/>
    <property type="molecule type" value="Genomic_DNA"/>
</dbReference>
<name>A0ABP7ZRH7_9SPHI</name>
<sequence length="559" mass="63842">MKQHIIKLTYIILLFFVLGSCKKDEQVIDKTPITVGTLEAGDLRNNHAILYGEIHYLNDEQILDYGFKIALREETTFRTISLGKQAKVGIISYDLQSTFKIGEFYQYIFYVKTDKNTYEGRPVYFTVNDIWVDNSKIQYASPGDIITIKGQFKQVDDLFKLSIGDAYNGQNNEIPFTLDKDKESLTFTMPSKNLYHGAEARMVLSKKINYQEVRQYLLSFKIAARLLPPSPGTHYYTDPIKLKAIGLSDYLYHDFKIILGDKVLRYEDNYYAPYLPLNGHSYKLGYIWGQDTIYLKETWNLEVPDMKTAALKYKIVHPFGHTELEGLDFFKYLVNSKYKLAIGKYEGDLAMINFEKDIPVHIGDIPEGKYPIAINSNVYGDLKINDQLIVQNLRITAVDAGTGYYEDPIRIKGNFLPNQEYVIKSGDFEVYFGFPKNGELVFPCPFTLLKGDNNVKIGYAKYGGNFFEVDSKVIKVNGLSIDSFYPTKGAPGDIVKLKVRGAKTNYYRIGIGGIEVSPISVKLGEMEFMVPTVNKKGKTKIKILIDNQVFESNEYFEII</sequence>
<dbReference type="Proteomes" id="UP001500167">
    <property type="component" value="Unassembled WGS sequence"/>
</dbReference>
<organism evidence="1 2">
    <name type="scientific">Sphingobacterium ginsenosidimutans</name>
    <dbReference type="NCBI Taxonomy" id="687845"/>
    <lineage>
        <taxon>Bacteria</taxon>
        <taxon>Pseudomonadati</taxon>
        <taxon>Bacteroidota</taxon>
        <taxon>Sphingobacteriia</taxon>
        <taxon>Sphingobacteriales</taxon>
        <taxon>Sphingobacteriaceae</taxon>
        <taxon>Sphingobacterium</taxon>
    </lineage>
</organism>
<keyword evidence="2" id="KW-1185">Reference proteome</keyword>
<protein>
    <recommendedName>
        <fullName evidence="3">IPT/TIG domain-containing protein</fullName>
    </recommendedName>
</protein>
<gene>
    <name evidence="1" type="ORF">GCM10022218_03400</name>
</gene>
<dbReference type="PROSITE" id="PS51257">
    <property type="entry name" value="PROKAR_LIPOPROTEIN"/>
    <property type="match status" value="1"/>
</dbReference>
<evidence type="ECO:0008006" key="3">
    <source>
        <dbReference type="Google" id="ProtNLM"/>
    </source>
</evidence>
<evidence type="ECO:0000313" key="2">
    <source>
        <dbReference type="Proteomes" id="UP001500167"/>
    </source>
</evidence>
<evidence type="ECO:0000313" key="1">
    <source>
        <dbReference type="EMBL" id="GAA4168467.1"/>
    </source>
</evidence>